<accession>L0W7B1</accession>
<evidence type="ECO:0000313" key="2">
    <source>
        <dbReference type="EMBL" id="EKF72819.1"/>
    </source>
</evidence>
<evidence type="ECO:0000313" key="3">
    <source>
        <dbReference type="Proteomes" id="UP000010164"/>
    </source>
</evidence>
<gene>
    <name evidence="2" type="ORF">A11A3_16802</name>
</gene>
<feature type="transmembrane region" description="Helical" evidence="1">
    <location>
        <begin position="105"/>
        <end position="124"/>
    </location>
</feature>
<keyword evidence="3" id="KW-1185">Reference proteome</keyword>
<dbReference type="Proteomes" id="UP000010164">
    <property type="component" value="Unassembled WGS sequence"/>
</dbReference>
<organism evidence="2 3">
    <name type="scientific">Alcanivorax hongdengensis A-11-3</name>
    <dbReference type="NCBI Taxonomy" id="1177179"/>
    <lineage>
        <taxon>Bacteria</taxon>
        <taxon>Pseudomonadati</taxon>
        <taxon>Pseudomonadota</taxon>
        <taxon>Gammaproteobacteria</taxon>
        <taxon>Oceanospirillales</taxon>
        <taxon>Alcanivoracaceae</taxon>
        <taxon>Alcanivorax</taxon>
    </lineage>
</organism>
<keyword evidence="1" id="KW-0812">Transmembrane</keyword>
<dbReference type="InterPro" id="IPR021329">
    <property type="entry name" value="DUF2938"/>
</dbReference>
<sequence>MENMTSLFIHIAIIGGTATLLMDAWGWLRHPLLGVAPPDYGLVGRWLLHMRRGRFSHPAIARAAPMRGERLTGWLFHYLTGMVFAALLLAMVGPQWLASPTPGPALMVGIATLAAPLLVMQPAMGAGIAACKTPTPNRARLQSLLTHGVFGIGLYVGGYVDAWIMQ</sequence>
<evidence type="ECO:0008006" key="4">
    <source>
        <dbReference type="Google" id="ProtNLM"/>
    </source>
</evidence>
<reference evidence="2 3" key="1">
    <citation type="journal article" date="2012" name="J. Bacteriol.">
        <title>Genome Sequence of the Alkane-Degrading Bacterium Alcanivorax hongdengensis Type Strain A-11-3.</title>
        <authorList>
            <person name="Lai Q."/>
            <person name="Shao Z."/>
        </authorList>
    </citation>
    <scope>NUCLEOTIDE SEQUENCE [LARGE SCALE GENOMIC DNA]</scope>
    <source>
        <strain evidence="2 3">A-11-3</strain>
    </source>
</reference>
<keyword evidence="1" id="KW-1133">Transmembrane helix</keyword>
<dbReference type="eggNOG" id="ENOG5031TIF">
    <property type="taxonomic scope" value="Bacteria"/>
</dbReference>
<dbReference type="AlphaFoldDB" id="L0W7B1"/>
<evidence type="ECO:0000256" key="1">
    <source>
        <dbReference type="SAM" id="Phobius"/>
    </source>
</evidence>
<protein>
    <recommendedName>
        <fullName evidence="4">DUF2938 domain-containing protein</fullName>
    </recommendedName>
</protein>
<dbReference type="Pfam" id="PF11158">
    <property type="entry name" value="DUF2938"/>
    <property type="match status" value="1"/>
</dbReference>
<dbReference type="PATRIC" id="fig|1177179.3.peg.3302"/>
<name>L0W7B1_9GAMM</name>
<feature type="transmembrane region" description="Helical" evidence="1">
    <location>
        <begin position="75"/>
        <end position="93"/>
    </location>
</feature>
<feature type="transmembrane region" description="Helical" evidence="1">
    <location>
        <begin position="7"/>
        <end position="28"/>
    </location>
</feature>
<comment type="caution">
    <text evidence="2">The sequence shown here is derived from an EMBL/GenBank/DDBJ whole genome shotgun (WGS) entry which is preliminary data.</text>
</comment>
<proteinExistence type="predicted"/>
<feature type="transmembrane region" description="Helical" evidence="1">
    <location>
        <begin position="144"/>
        <end position="164"/>
    </location>
</feature>
<keyword evidence="1" id="KW-0472">Membrane</keyword>
<dbReference type="STRING" id="1177179.A11A3_16802"/>
<dbReference type="EMBL" id="AMRJ01000051">
    <property type="protein sequence ID" value="EKF72819.1"/>
    <property type="molecule type" value="Genomic_DNA"/>
</dbReference>